<dbReference type="SUPFAM" id="SSF46689">
    <property type="entry name" value="Homeodomain-like"/>
    <property type="match status" value="2"/>
</dbReference>
<keyword evidence="1" id="KW-0805">Transcription regulation</keyword>
<protein>
    <submittedName>
        <fullName evidence="5">AraC family transcriptional regulator</fullName>
    </submittedName>
</protein>
<sequence>MEKLTVNKKPTLEKISPGFGSSILVRQHTKKIKNKNSAFWHFHPEIELVYVDKGKGKRHIGNHLSYFNNSQLILIGSNLPHNGFADRLTTRGTETIIQFKPDFLGDTFFKIPEMSAITNLLEKAKKGLLYKPETKKTVGPKIQSLIDLKGFHRISMLLEILNDLAVAEDYTLLNVDGFAFETEAQDSAKIDIIFKHINTNFQRPIPLDEIAEKVSMTVPAFCRYFKKATGKTFTKLVNEYRVVHATKLLSESQSSITDICFECGFNNFSHFNKLFNEITGKSASKYRSEIKHFLQQD</sequence>
<dbReference type="AlphaFoldDB" id="A0A3N4NXW4"/>
<dbReference type="Gene3D" id="1.10.10.60">
    <property type="entry name" value="Homeodomain-like"/>
    <property type="match status" value="2"/>
</dbReference>
<dbReference type="PROSITE" id="PS01124">
    <property type="entry name" value="HTH_ARAC_FAMILY_2"/>
    <property type="match status" value="1"/>
</dbReference>
<organism evidence="5 6">
    <name type="scientific">Aureibaculum marinum</name>
    <dbReference type="NCBI Taxonomy" id="2487930"/>
    <lineage>
        <taxon>Bacteria</taxon>
        <taxon>Pseudomonadati</taxon>
        <taxon>Bacteroidota</taxon>
        <taxon>Flavobacteriia</taxon>
        <taxon>Flavobacteriales</taxon>
        <taxon>Flavobacteriaceae</taxon>
        <taxon>Aureibaculum</taxon>
    </lineage>
</organism>
<dbReference type="InterPro" id="IPR018060">
    <property type="entry name" value="HTH_AraC"/>
</dbReference>
<dbReference type="Proteomes" id="UP000270856">
    <property type="component" value="Unassembled WGS sequence"/>
</dbReference>
<evidence type="ECO:0000256" key="1">
    <source>
        <dbReference type="ARBA" id="ARBA00023015"/>
    </source>
</evidence>
<dbReference type="Pfam" id="PF12833">
    <property type="entry name" value="HTH_18"/>
    <property type="match status" value="1"/>
</dbReference>
<dbReference type="PANTHER" id="PTHR43280">
    <property type="entry name" value="ARAC-FAMILY TRANSCRIPTIONAL REGULATOR"/>
    <property type="match status" value="1"/>
</dbReference>
<dbReference type="RefSeq" id="WP_123896734.1">
    <property type="nucleotide sequence ID" value="NZ_RPFJ01000005.1"/>
</dbReference>
<comment type="caution">
    <text evidence="5">The sequence shown here is derived from an EMBL/GenBank/DDBJ whole genome shotgun (WGS) entry which is preliminary data.</text>
</comment>
<feature type="domain" description="HTH araC/xylS-type" evidence="4">
    <location>
        <begin position="191"/>
        <end position="289"/>
    </location>
</feature>
<dbReference type="SMART" id="SM00342">
    <property type="entry name" value="HTH_ARAC"/>
    <property type="match status" value="1"/>
</dbReference>
<dbReference type="OrthoDB" id="1410704at2"/>
<dbReference type="SUPFAM" id="SSF51182">
    <property type="entry name" value="RmlC-like cupins"/>
    <property type="match status" value="1"/>
</dbReference>
<dbReference type="GO" id="GO:0043565">
    <property type="term" value="F:sequence-specific DNA binding"/>
    <property type="evidence" value="ECO:0007669"/>
    <property type="project" value="InterPro"/>
</dbReference>
<evidence type="ECO:0000259" key="4">
    <source>
        <dbReference type="PROSITE" id="PS01124"/>
    </source>
</evidence>
<evidence type="ECO:0000256" key="3">
    <source>
        <dbReference type="ARBA" id="ARBA00023163"/>
    </source>
</evidence>
<evidence type="ECO:0000256" key="2">
    <source>
        <dbReference type="ARBA" id="ARBA00023125"/>
    </source>
</evidence>
<dbReference type="InterPro" id="IPR011051">
    <property type="entry name" value="RmlC_Cupin_sf"/>
</dbReference>
<dbReference type="InterPro" id="IPR018062">
    <property type="entry name" value="HTH_AraC-typ_CS"/>
</dbReference>
<keyword evidence="6" id="KW-1185">Reference proteome</keyword>
<dbReference type="PANTHER" id="PTHR43280:SF27">
    <property type="entry name" value="TRANSCRIPTIONAL REGULATOR MTLR"/>
    <property type="match status" value="1"/>
</dbReference>
<dbReference type="EMBL" id="RPFJ01000005">
    <property type="protein sequence ID" value="RPD99068.1"/>
    <property type="molecule type" value="Genomic_DNA"/>
</dbReference>
<dbReference type="PROSITE" id="PS00041">
    <property type="entry name" value="HTH_ARAC_FAMILY_1"/>
    <property type="match status" value="1"/>
</dbReference>
<keyword evidence="3" id="KW-0804">Transcription</keyword>
<reference evidence="5 6" key="1">
    <citation type="submission" date="2018-11" db="EMBL/GenBank/DDBJ databases">
        <title>Aureibaculum marinum gen. nov., sp. nov., a member of the family Flavobacteriaceae isolated from the Bohai Sea.</title>
        <authorList>
            <person name="Ji X."/>
        </authorList>
    </citation>
    <scope>NUCLEOTIDE SEQUENCE [LARGE SCALE GENOMIC DNA]</scope>
    <source>
        <strain evidence="5 6">BH-SD17</strain>
    </source>
</reference>
<accession>A0A3N4NXW4</accession>
<gene>
    <name evidence="5" type="ORF">EGM88_04245</name>
</gene>
<evidence type="ECO:0000313" key="6">
    <source>
        <dbReference type="Proteomes" id="UP000270856"/>
    </source>
</evidence>
<name>A0A3N4NXW4_9FLAO</name>
<dbReference type="InterPro" id="IPR009057">
    <property type="entry name" value="Homeodomain-like_sf"/>
</dbReference>
<keyword evidence="2" id="KW-0238">DNA-binding</keyword>
<dbReference type="GO" id="GO:0003700">
    <property type="term" value="F:DNA-binding transcription factor activity"/>
    <property type="evidence" value="ECO:0007669"/>
    <property type="project" value="InterPro"/>
</dbReference>
<proteinExistence type="predicted"/>
<evidence type="ECO:0000313" key="5">
    <source>
        <dbReference type="EMBL" id="RPD99068.1"/>
    </source>
</evidence>